<keyword evidence="9" id="KW-1185">Reference proteome</keyword>
<evidence type="ECO:0000256" key="4">
    <source>
        <dbReference type="ARBA" id="ARBA00022989"/>
    </source>
</evidence>
<feature type="domain" description="Single Cache" evidence="7">
    <location>
        <begin position="58"/>
        <end position="138"/>
    </location>
</feature>
<reference evidence="8" key="1">
    <citation type="submission" date="2017-10" db="EMBL/GenBank/DDBJ databases">
        <title>Massilia psychrophilum sp. nov., a novel purple-pigmented bacterium isolated from Tianshan glacier, Xinjiang Municipality, China.</title>
        <authorList>
            <person name="Wang H."/>
        </authorList>
    </citation>
    <scope>NUCLEOTIDE SEQUENCE [LARGE SCALE GENOMIC DNA]</scope>
    <source>
        <strain evidence="8">B2</strain>
    </source>
</reference>
<accession>A0A2D2DW06</accession>
<dbReference type="EMBL" id="CP024608">
    <property type="protein sequence ID" value="ATQ79144.1"/>
    <property type="molecule type" value="Genomic_DNA"/>
</dbReference>
<evidence type="ECO:0000256" key="6">
    <source>
        <dbReference type="SAM" id="SignalP"/>
    </source>
</evidence>
<keyword evidence="3" id="KW-0812">Transmembrane</keyword>
<feature type="chain" id="PRO_5013709499" evidence="6">
    <location>
        <begin position="25"/>
        <end position="153"/>
    </location>
</feature>
<dbReference type="Proteomes" id="UP000229897">
    <property type="component" value="Chromosome"/>
</dbReference>
<organism evidence="8 9">
    <name type="scientific">Massilia violaceinigra</name>
    <dbReference type="NCBI Taxonomy" id="2045208"/>
    <lineage>
        <taxon>Bacteria</taxon>
        <taxon>Pseudomonadati</taxon>
        <taxon>Pseudomonadota</taxon>
        <taxon>Betaproteobacteria</taxon>
        <taxon>Burkholderiales</taxon>
        <taxon>Oxalobacteraceae</taxon>
        <taxon>Telluria group</taxon>
        <taxon>Massilia</taxon>
    </lineage>
</organism>
<dbReference type="GO" id="GO:0005886">
    <property type="term" value="C:plasma membrane"/>
    <property type="evidence" value="ECO:0007669"/>
    <property type="project" value="UniProtKB-SubCell"/>
</dbReference>
<evidence type="ECO:0000313" key="8">
    <source>
        <dbReference type="EMBL" id="ATQ79144.1"/>
    </source>
</evidence>
<evidence type="ECO:0000259" key="7">
    <source>
        <dbReference type="Pfam" id="PF17200"/>
    </source>
</evidence>
<evidence type="ECO:0000256" key="2">
    <source>
        <dbReference type="ARBA" id="ARBA00022475"/>
    </source>
</evidence>
<keyword evidence="4" id="KW-1133">Transmembrane helix</keyword>
<dbReference type="Pfam" id="PF17200">
    <property type="entry name" value="sCache_2"/>
    <property type="match status" value="1"/>
</dbReference>
<feature type="signal peptide" evidence="6">
    <location>
        <begin position="1"/>
        <end position="24"/>
    </location>
</feature>
<dbReference type="Gene3D" id="3.30.450.20">
    <property type="entry name" value="PAS domain"/>
    <property type="match status" value="1"/>
</dbReference>
<keyword evidence="6" id="KW-0732">Signal</keyword>
<keyword evidence="5" id="KW-0472">Membrane</keyword>
<proteinExistence type="predicted"/>
<keyword evidence="2" id="KW-1003">Cell membrane</keyword>
<evidence type="ECO:0000256" key="5">
    <source>
        <dbReference type="ARBA" id="ARBA00023136"/>
    </source>
</evidence>
<evidence type="ECO:0000256" key="1">
    <source>
        <dbReference type="ARBA" id="ARBA00004651"/>
    </source>
</evidence>
<dbReference type="RefSeq" id="WP_099882843.1">
    <property type="nucleotide sequence ID" value="NZ_CP024608.1"/>
</dbReference>
<gene>
    <name evidence="8" type="ORF">CR152_27355</name>
</gene>
<dbReference type="OrthoDB" id="9178561at2"/>
<dbReference type="KEGG" id="mass:CR152_27355"/>
<name>A0A2D2DW06_9BURK</name>
<evidence type="ECO:0000256" key="3">
    <source>
        <dbReference type="ARBA" id="ARBA00022692"/>
    </source>
</evidence>
<comment type="subcellular location">
    <subcellularLocation>
        <location evidence="1">Cell membrane</location>
        <topology evidence="1">Multi-pass membrane protein</topology>
    </subcellularLocation>
</comment>
<protein>
    <submittedName>
        <fullName evidence="8">Cache type 2 domain-containing protein</fullName>
    </submittedName>
</protein>
<evidence type="ECO:0000313" key="9">
    <source>
        <dbReference type="Proteomes" id="UP000229897"/>
    </source>
</evidence>
<dbReference type="InterPro" id="IPR033480">
    <property type="entry name" value="sCache_2"/>
</dbReference>
<sequence length="153" mass="16496">MKAMMRAVLAGAAFTLTTSIAAQAADSTAAAVAMVDKGVVFLQKNGKDALIAAINSKNPEFVNETTYLTMRALDGTQLAHPTNPKLIGKNMVVLPDADGKLFRKDIIDQAKKVGKGWVDYRYNNPTNGQIEKKSTYFLKSGDVILEAGIYKGK</sequence>
<dbReference type="AlphaFoldDB" id="A0A2D2DW06"/>